<gene>
    <name evidence="3" type="ORF">EW026_g7730</name>
</gene>
<feature type="domain" description="Fungal-type protein kinase" evidence="2">
    <location>
        <begin position="169"/>
        <end position="469"/>
    </location>
</feature>
<evidence type="ECO:0000256" key="1">
    <source>
        <dbReference type="SAM" id="MobiDB-lite"/>
    </source>
</evidence>
<reference evidence="3 4" key="1">
    <citation type="submission" date="2019-02" db="EMBL/GenBank/DDBJ databases">
        <title>Genome sequencing of the rare red list fungi Phlebia centrifuga.</title>
        <authorList>
            <person name="Buettner E."/>
            <person name="Kellner H."/>
        </authorList>
    </citation>
    <scope>NUCLEOTIDE SEQUENCE [LARGE SCALE GENOMIC DNA]</scope>
    <source>
        <strain evidence="3 4">DSM 108282</strain>
    </source>
</reference>
<dbReference type="EMBL" id="SGPJ01000636">
    <property type="protein sequence ID" value="THG93527.1"/>
    <property type="molecule type" value="Genomic_DNA"/>
</dbReference>
<comment type="caution">
    <text evidence="3">The sequence shown here is derived from an EMBL/GenBank/DDBJ whole genome shotgun (WGS) entry which is preliminary data.</text>
</comment>
<evidence type="ECO:0000259" key="2">
    <source>
        <dbReference type="Pfam" id="PF17667"/>
    </source>
</evidence>
<keyword evidence="4" id="KW-1185">Reference proteome</keyword>
<dbReference type="Pfam" id="PF17667">
    <property type="entry name" value="Pkinase_fungal"/>
    <property type="match status" value="1"/>
</dbReference>
<evidence type="ECO:0000313" key="3">
    <source>
        <dbReference type="EMBL" id="THG93527.1"/>
    </source>
</evidence>
<organism evidence="3 4">
    <name type="scientific">Hermanssonia centrifuga</name>
    <dbReference type="NCBI Taxonomy" id="98765"/>
    <lineage>
        <taxon>Eukaryota</taxon>
        <taxon>Fungi</taxon>
        <taxon>Dikarya</taxon>
        <taxon>Basidiomycota</taxon>
        <taxon>Agaricomycotina</taxon>
        <taxon>Agaricomycetes</taxon>
        <taxon>Polyporales</taxon>
        <taxon>Meruliaceae</taxon>
        <taxon>Hermanssonia</taxon>
    </lineage>
</organism>
<dbReference type="PANTHER" id="PTHR38248">
    <property type="entry name" value="FUNK1 6"/>
    <property type="match status" value="1"/>
</dbReference>
<dbReference type="PANTHER" id="PTHR38248:SF2">
    <property type="entry name" value="FUNK1 11"/>
    <property type="match status" value="1"/>
</dbReference>
<dbReference type="AlphaFoldDB" id="A0A4S4K8L5"/>
<sequence length="507" mass="57762">MFSRATTPRPVGNPEPRTVTETPHLSRLGLYTLQSGVGLEDKRTVVCEEAGQSVPLVTVDYFLNSVAPGLRPEINVHAVLQKLRDHGDIIGDRWTLFPSDPKDSDEHENVTFKPFEELIQTIASASRCKSVHPTLQLINNPYACPESSHRDNRSRPDSYAILTPGEDGSQDRPLWIDIGGTGEYKKGDAEKDRVDNARKIMWSMHHCMANDPRRRFTFGWTIENTEMRLWHCNRSKRIVTYPFNFVQDHTSLAHFFLSLIYGDQTEIGWDPTMAIVDIGGGKEPQYDITVRSDSEKERVYRTVKMISGVGAESVQGRGTRVWLAVRIVKGKLRGVPVVLKDSWIDHDRKREAIILEEINDAPHCEELVPFARKVFLTVEAHGDVHIDRQVDHTCELIMRVVMKPKRAKPFSVRAGTGFISLTTRHEARKPEPTDFDDKVHYRIVFKEQCKPINEETSLRLIFKALGQTVTDDAWCWLGTPGREPNKYTGGSIWEYKTCGLRVCEKDE</sequence>
<evidence type="ECO:0000313" key="4">
    <source>
        <dbReference type="Proteomes" id="UP000309038"/>
    </source>
</evidence>
<dbReference type="InterPro" id="IPR040976">
    <property type="entry name" value="Pkinase_fungal"/>
</dbReference>
<dbReference type="Proteomes" id="UP000309038">
    <property type="component" value="Unassembled WGS sequence"/>
</dbReference>
<feature type="region of interest" description="Disordered" evidence="1">
    <location>
        <begin position="1"/>
        <end position="21"/>
    </location>
</feature>
<accession>A0A4S4K8L5</accession>
<name>A0A4S4K8L5_9APHY</name>
<protein>
    <recommendedName>
        <fullName evidence="2">Fungal-type protein kinase domain-containing protein</fullName>
    </recommendedName>
</protein>
<proteinExistence type="predicted"/>